<dbReference type="GO" id="GO:0000455">
    <property type="term" value="P:enzyme-directed rRNA pseudouridine synthesis"/>
    <property type="evidence" value="ECO:0007669"/>
    <property type="project" value="UniProtKB-ARBA"/>
</dbReference>
<comment type="caution">
    <text evidence="8">The sequence shown here is derived from an EMBL/GenBank/DDBJ whole genome shotgun (WGS) entry which is preliminary data.</text>
</comment>
<evidence type="ECO:0000256" key="3">
    <source>
        <dbReference type="ARBA" id="ARBA00023235"/>
    </source>
</evidence>
<dbReference type="NCBIfam" id="TIGR00005">
    <property type="entry name" value="rluA_subfam"/>
    <property type="match status" value="1"/>
</dbReference>
<dbReference type="Proteomes" id="UP000824130">
    <property type="component" value="Unassembled WGS sequence"/>
</dbReference>
<dbReference type="EC" id="5.4.99.-" evidence="6"/>
<keyword evidence="5" id="KW-0694">RNA-binding</keyword>
<dbReference type="EMBL" id="DVOB01000089">
    <property type="protein sequence ID" value="HIU95877.1"/>
    <property type="molecule type" value="Genomic_DNA"/>
</dbReference>
<dbReference type="InterPro" id="IPR002942">
    <property type="entry name" value="S4_RNA-bd"/>
</dbReference>
<dbReference type="Gene3D" id="3.30.2350.10">
    <property type="entry name" value="Pseudouridine synthase"/>
    <property type="match status" value="1"/>
</dbReference>
<dbReference type="CDD" id="cd00165">
    <property type="entry name" value="S4"/>
    <property type="match status" value="1"/>
</dbReference>
<dbReference type="InterPro" id="IPR020103">
    <property type="entry name" value="PsdUridine_synth_cat_dom_sf"/>
</dbReference>
<evidence type="ECO:0000256" key="5">
    <source>
        <dbReference type="PROSITE-ProRule" id="PRU00182"/>
    </source>
</evidence>
<dbReference type="InterPro" id="IPR006145">
    <property type="entry name" value="PsdUridine_synth_RsuA/RluA"/>
</dbReference>
<dbReference type="PANTHER" id="PTHR21600">
    <property type="entry name" value="MITOCHONDRIAL RNA PSEUDOURIDINE SYNTHASE"/>
    <property type="match status" value="1"/>
</dbReference>
<dbReference type="Pfam" id="PF00849">
    <property type="entry name" value="PseudoU_synth_2"/>
    <property type="match status" value="1"/>
</dbReference>
<reference evidence="8" key="1">
    <citation type="submission" date="2020-10" db="EMBL/GenBank/DDBJ databases">
        <authorList>
            <person name="Gilroy R."/>
        </authorList>
    </citation>
    <scope>NUCLEOTIDE SEQUENCE</scope>
    <source>
        <strain evidence="8">ChiSjej4B22-8349</strain>
    </source>
</reference>
<dbReference type="PROSITE" id="PS01129">
    <property type="entry name" value="PSI_RLU"/>
    <property type="match status" value="1"/>
</dbReference>
<evidence type="ECO:0000313" key="9">
    <source>
        <dbReference type="Proteomes" id="UP000824130"/>
    </source>
</evidence>
<dbReference type="InterPro" id="IPR050188">
    <property type="entry name" value="RluA_PseudoU_synthase"/>
</dbReference>
<dbReference type="InterPro" id="IPR006224">
    <property type="entry name" value="PsdUridine_synth_RluA-like_CS"/>
</dbReference>
<dbReference type="AlphaFoldDB" id="A0A9D1SV05"/>
<organism evidence="8 9">
    <name type="scientific">Candidatus Allocopromorpha excrementipullorum</name>
    <dbReference type="NCBI Taxonomy" id="2840743"/>
    <lineage>
        <taxon>Bacteria</taxon>
        <taxon>Bacillati</taxon>
        <taxon>Bacillota</taxon>
        <taxon>Clostridia</taxon>
        <taxon>Eubacteriales</taxon>
        <taxon>Eubacteriaceae</taxon>
        <taxon>Eubacteriaceae incertae sedis</taxon>
        <taxon>Candidatus Allocopromorpha</taxon>
    </lineage>
</organism>
<dbReference type="InterPro" id="IPR036986">
    <property type="entry name" value="S4_RNA-bd_sf"/>
</dbReference>
<evidence type="ECO:0000256" key="2">
    <source>
        <dbReference type="ARBA" id="ARBA00010876"/>
    </source>
</evidence>
<accession>A0A9D1SV05</accession>
<dbReference type="SMART" id="SM00363">
    <property type="entry name" value="S4"/>
    <property type="match status" value="1"/>
</dbReference>
<keyword evidence="3 6" id="KW-0413">Isomerase</keyword>
<evidence type="ECO:0000259" key="7">
    <source>
        <dbReference type="SMART" id="SM00363"/>
    </source>
</evidence>
<dbReference type="SUPFAM" id="SSF55120">
    <property type="entry name" value="Pseudouridine synthase"/>
    <property type="match status" value="1"/>
</dbReference>
<evidence type="ECO:0000256" key="6">
    <source>
        <dbReference type="RuleBase" id="RU362028"/>
    </source>
</evidence>
<feature type="domain" description="RNA-binding S4" evidence="7">
    <location>
        <begin position="9"/>
        <end position="70"/>
    </location>
</feature>
<comment type="similarity">
    <text evidence="2 6">Belongs to the pseudouridine synthase RluA family.</text>
</comment>
<protein>
    <recommendedName>
        <fullName evidence="6">Pseudouridine synthase</fullName>
        <ecNumber evidence="6">5.4.99.-</ecNumber>
    </recommendedName>
</protein>
<name>A0A9D1SV05_9FIRM</name>
<proteinExistence type="inferred from homology"/>
<comment type="function">
    <text evidence="6">Responsible for synthesis of pseudouridine from uracil.</text>
</comment>
<evidence type="ECO:0000256" key="1">
    <source>
        <dbReference type="ARBA" id="ARBA00000073"/>
    </source>
</evidence>
<evidence type="ECO:0000313" key="8">
    <source>
        <dbReference type="EMBL" id="HIU95877.1"/>
    </source>
</evidence>
<feature type="active site" evidence="4">
    <location>
        <position position="141"/>
    </location>
</feature>
<dbReference type="GO" id="GO:0003723">
    <property type="term" value="F:RNA binding"/>
    <property type="evidence" value="ECO:0007669"/>
    <property type="project" value="UniProtKB-KW"/>
</dbReference>
<reference evidence="8" key="2">
    <citation type="journal article" date="2021" name="PeerJ">
        <title>Extensive microbial diversity within the chicken gut microbiome revealed by metagenomics and culture.</title>
        <authorList>
            <person name="Gilroy R."/>
            <person name="Ravi A."/>
            <person name="Getino M."/>
            <person name="Pursley I."/>
            <person name="Horton D.L."/>
            <person name="Alikhan N.F."/>
            <person name="Baker D."/>
            <person name="Gharbi K."/>
            <person name="Hall N."/>
            <person name="Watson M."/>
            <person name="Adriaenssens E.M."/>
            <person name="Foster-Nyarko E."/>
            <person name="Jarju S."/>
            <person name="Secka A."/>
            <person name="Antonio M."/>
            <person name="Oren A."/>
            <person name="Chaudhuri R.R."/>
            <person name="La Ragione R."/>
            <person name="Hildebrand F."/>
            <person name="Pallen M.J."/>
        </authorList>
    </citation>
    <scope>NUCLEOTIDE SEQUENCE</scope>
    <source>
        <strain evidence="8">ChiSjej4B22-8349</strain>
    </source>
</reference>
<dbReference type="InterPro" id="IPR006225">
    <property type="entry name" value="PsdUridine_synth_RluC/D"/>
</dbReference>
<dbReference type="Gene3D" id="3.10.290.10">
    <property type="entry name" value="RNA-binding S4 domain"/>
    <property type="match status" value="1"/>
</dbReference>
<dbReference type="GO" id="GO:0120159">
    <property type="term" value="F:rRNA pseudouridine synthase activity"/>
    <property type="evidence" value="ECO:0007669"/>
    <property type="project" value="UniProtKB-ARBA"/>
</dbReference>
<dbReference type="CDD" id="cd02869">
    <property type="entry name" value="PseudoU_synth_RluA_like"/>
    <property type="match status" value="1"/>
</dbReference>
<dbReference type="PROSITE" id="PS50889">
    <property type="entry name" value="S4"/>
    <property type="match status" value="1"/>
</dbReference>
<gene>
    <name evidence="8" type="ORF">IAD25_04105</name>
</gene>
<comment type="catalytic activity">
    <reaction evidence="1 6">
        <text>a uridine in RNA = a pseudouridine in RNA</text>
        <dbReference type="Rhea" id="RHEA:48348"/>
        <dbReference type="Rhea" id="RHEA-COMP:12068"/>
        <dbReference type="Rhea" id="RHEA-COMP:12069"/>
        <dbReference type="ChEBI" id="CHEBI:65314"/>
        <dbReference type="ChEBI" id="CHEBI:65315"/>
    </reaction>
</comment>
<evidence type="ECO:0000256" key="4">
    <source>
        <dbReference type="PIRSR" id="PIRSR606225-1"/>
    </source>
</evidence>
<sequence length="318" mass="36387">MITENEADQRLDRFLRKYFRRASLSFIYKMIRKDIKLNGRRVREDTILSIGDQLTVYMPEEKFRELTAVKKKSTVKKQFKVVYEDEDILIVDKPRGLLIHGDSREKKNTLANQVCGYLQEQGSYDPTGEKTFTPSPANRLDRNTTGLVIFGKTAAALRSFTRLIRQRDGVEKYYLAIICGRLETALVLDDRMKKDERRNVSELADSSEGKEAVTYIRPIECGDQFSLVEARILTGRTHQIRFHLANAGFPIAGDSKYGDVRINGRLKKHGITTQLLHACRLKFDDSPDIPENLRGKVMEAPAPADFIRAEHLLIHGKD</sequence>